<organism evidence="1 2">
    <name type="scientific">Dermatophagoides pteronyssinus</name>
    <name type="common">European house dust mite</name>
    <dbReference type="NCBI Taxonomy" id="6956"/>
    <lineage>
        <taxon>Eukaryota</taxon>
        <taxon>Metazoa</taxon>
        <taxon>Ecdysozoa</taxon>
        <taxon>Arthropoda</taxon>
        <taxon>Chelicerata</taxon>
        <taxon>Arachnida</taxon>
        <taxon>Acari</taxon>
        <taxon>Acariformes</taxon>
        <taxon>Sarcoptiformes</taxon>
        <taxon>Astigmata</taxon>
        <taxon>Psoroptidia</taxon>
        <taxon>Analgoidea</taxon>
        <taxon>Pyroglyphidae</taxon>
        <taxon>Dermatophagoidinae</taxon>
        <taxon>Dermatophagoides</taxon>
    </lineage>
</organism>
<evidence type="ECO:0000313" key="1">
    <source>
        <dbReference type="EMBL" id="KAH9416886.1"/>
    </source>
</evidence>
<protein>
    <submittedName>
        <fullName evidence="1">Uncharacterized protein</fullName>
    </submittedName>
</protein>
<name>A0ABQ8J2T3_DERPT</name>
<accession>A0ABQ8J2T3</accession>
<comment type="caution">
    <text evidence="1">The sequence shown here is derived from an EMBL/GenBank/DDBJ whole genome shotgun (WGS) entry which is preliminary data.</text>
</comment>
<proteinExistence type="predicted"/>
<dbReference type="Proteomes" id="UP000887458">
    <property type="component" value="Unassembled WGS sequence"/>
</dbReference>
<sequence>MIFNFFSFCGKIVVRKWYVPGICPKPDPGTTHIPKKSGFCPSSAAFSCAFFGKSICGNAYIAPATLFDFIPVNTEPVGLPGLITTIAFGLHFPLASFNERIITPDGNVSVEIVLIKANTERIPSLAPVVNTISRHSDSIPSRLSNQNKHQPIVHHNILILILLSSEAHASTCRKNVNARITNGPRTAYSNRLTLSFILSNVIVCRQQLFL</sequence>
<dbReference type="EMBL" id="NJHN03000085">
    <property type="protein sequence ID" value="KAH9416886.1"/>
    <property type="molecule type" value="Genomic_DNA"/>
</dbReference>
<reference evidence="1 2" key="1">
    <citation type="journal article" date="2018" name="J. Allergy Clin. Immunol.">
        <title>High-quality assembly of Dermatophagoides pteronyssinus genome and transcriptome reveals a wide range of novel allergens.</title>
        <authorList>
            <person name="Liu X.Y."/>
            <person name="Yang K.Y."/>
            <person name="Wang M.Q."/>
            <person name="Kwok J.S."/>
            <person name="Zeng X."/>
            <person name="Yang Z."/>
            <person name="Xiao X.J."/>
            <person name="Lau C.P."/>
            <person name="Li Y."/>
            <person name="Huang Z.M."/>
            <person name="Ba J.G."/>
            <person name="Yim A.K."/>
            <person name="Ouyang C.Y."/>
            <person name="Ngai S.M."/>
            <person name="Chan T.F."/>
            <person name="Leung E.L."/>
            <person name="Liu L."/>
            <person name="Liu Z.G."/>
            <person name="Tsui S.K."/>
        </authorList>
    </citation>
    <scope>NUCLEOTIDE SEQUENCE [LARGE SCALE GENOMIC DNA]</scope>
    <source>
        <strain evidence="1">Derp</strain>
    </source>
</reference>
<evidence type="ECO:0000313" key="2">
    <source>
        <dbReference type="Proteomes" id="UP000887458"/>
    </source>
</evidence>
<gene>
    <name evidence="1" type="ORF">DERP_013857</name>
</gene>
<keyword evidence="2" id="KW-1185">Reference proteome</keyword>
<reference evidence="1 2" key="2">
    <citation type="journal article" date="2022" name="Mol. Biol. Evol.">
        <title>Comparative Genomics Reveals Insights into the Divergent Evolution of Astigmatic Mites and Household Pest Adaptations.</title>
        <authorList>
            <person name="Xiong Q."/>
            <person name="Wan A.T."/>
            <person name="Liu X."/>
            <person name="Fung C.S."/>
            <person name="Xiao X."/>
            <person name="Malainual N."/>
            <person name="Hou J."/>
            <person name="Wang L."/>
            <person name="Wang M."/>
            <person name="Yang K.Y."/>
            <person name="Cui Y."/>
            <person name="Leung E.L."/>
            <person name="Nong W."/>
            <person name="Shin S.K."/>
            <person name="Au S.W."/>
            <person name="Jeong K.Y."/>
            <person name="Chew F.T."/>
            <person name="Hui J.H."/>
            <person name="Leung T.F."/>
            <person name="Tungtrongchitr A."/>
            <person name="Zhong N."/>
            <person name="Liu Z."/>
            <person name="Tsui S.K."/>
        </authorList>
    </citation>
    <scope>NUCLEOTIDE SEQUENCE [LARGE SCALE GENOMIC DNA]</scope>
    <source>
        <strain evidence="1">Derp</strain>
    </source>
</reference>